<keyword evidence="9" id="KW-1185">Reference proteome</keyword>
<feature type="domain" description="Fe/B12 periplasmic-binding" evidence="7">
    <location>
        <begin position="85"/>
        <end position="349"/>
    </location>
</feature>
<evidence type="ECO:0000256" key="4">
    <source>
        <dbReference type="ARBA" id="ARBA00022729"/>
    </source>
</evidence>
<dbReference type="InterPro" id="IPR002491">
    <property type="entry name" value="ABC_transptr_periplasmic_BD"/>
</dbReference>
<dbReference type="EMBL" id="WSEM01000034">
    <property type="protein sequence ID" value="MVQ39498.1"/>
    <property type="molecule type" value="Genomic_DNA"/>
</dbReference>
<feature type="compositionally biased region" description="Basic and acidic residues" evidence="5">
    <location>
        <begin position="44"/>
        <end position="59"/>
    </location>
</feature>
<dbReference type="SUPFAM" id="SSF53807">
    <property type="entry name" value="Helical backbone' metal receptor"/>
    <property type="match status" value="1"/>
</dbReference>
<evidence type="ECO:0000313" key="8">
    <source>
        <dbReference type="EMBL" id="MVQ39498.1"/>
    </source>
</evidence>
<accession>A0ABW9UHZ5</accession>
<comment type="caution">
    <text evidence="8">The sequence shown here is derived from an EMBL/GenBank/DDBJ whole genome shotgun (WGS) entry which is preliminary data.</text>
</comment>
<dbReference type="InterPro" id="IPR051313">
    <property type="entry name" value="Bact_iron-sidero_bind"/>
</dbReference>
<feature type="transmembrane region" description="Helical" evidence="6">
    <location>
        <begin position="21"/>
        <end position="39"/>
    </location>
</feature>
<evidence type="ECO:0000256" key="2">
    <source>
        <dbReference type="ARBA" id="ARBA00008814"/>
    </source>
</evidence>
<dbReference type="RefSeq" id="WP_309491807.1">
    <property type="nucleotide sequence ID" value="NZ_WSEM01000034.1"/>
</dbReference>
<comment type="subcellular location">
    <subcellularLocation>
        <location evidence="1">Cell envelope</location>
    </subcellularLocation>
</comment>
<dbReference type="PANTHER" id="PTHR30532">
    <property type="entry name" value="IRON III DICITRATE-BINDING PERIPLASMIC PROTEIN"/>
    <property type="match status" value="1"/>
</dbReference>
<dbReference type="PROSITE" id="PS50983">
    <property type="entry name" value="FE_B12_PBP"/>
    <property type="match status" value="1"/>
</dbReference>
<evidence type="ECO:0000259" key="7">
    <source>
        <dbReference type="PROSITE" id="PS50983"/>
    </source>
</evidence>
<keyword evidence="4" id="KW-0732">Signal</keyword>
<keyword evidence="3" id="KW-0813">Transport</keyword>
<proteinExistence type="inferred from homology"/>
<evidence type="ECO:0000256" key="3">
    <source>
        <dbReference type="ARBA" id="ARBA00022448"/>
    </source>
</evidence>
<protein>
    <submittedName>
        <fullName evidence="8">ABC transporter substrate-binding protein</fullName>
    </submittedName>
</protein>
<keyword evidence="6" id="KW-0472">Membrane</keyword>
<evidence type="ECO:0000313" key="9">
    <source>
        <dbReference type="Proteomes" id="UP000467637"/>
    </source>
</evidence>
<keyword evidence="6" id="KW-0812">Transmembrane</keyword>
<organism evidence="8 9">
    <name type="scientific">Paenibacillus anseongense</name>
    <dbReference type="NCBI Taxonomy" id="2682845"/>
    <lineage>
        <taxon>Bacteria</taxon>
        <taxon>Bacillati</taxon>
        <taxon>Bacillota</taxon>
        <taxon>Bacilli</taxon>
        <taxon>Bacillales</taxon>
        <taxon>Paenibacillaceae</taxon>
        <taxon>Paenibacillus</taxon>
    </lineage>
</organism>
<dbReference type="Pfam" id="PF01497">
    <property type="entry name" value="Peripla_BP_2"/>
    <property type="match status" value="1"/>
</dbReference>
<dbReference type="Gene3D" id="3.40.50.1980">
    <property type="entry name" value="Nitrogenase molybdenum iron protein domain"/>
    <property type="match status" value="2"/>
</dbReference>
<sequence length="354" mass="39540">MIYRIIKLETWRESNLNGFQLKLLSLLLLGVVIFIWLLSGCVSHENKSPDPPRESDKRTSLTTTSGSRLVKHLKGVSIIPVNPKRIAVLDYRIADSLLALGIKPVATGSFIGSTDIPYMDGHPLKESINLGDAPNLEAILATEPDLIIGTDAQTIAYESLSQIAPTVIVPVAPKDWQVALQEMGQMLDRERQAIDWITRYSEKADEAKKQINGRVPSNETVMFLRVLKKEFRLYGERQLTGTLLYQDLGLKAPLQVSSIEGVNKVISMEMLPEINPDYILLDVGAIAQADDKQGEALYNDLLQSSLWKSLKAVQNNHVYRVPEWFFRTDFPISRGKSLTFVIDALINGKGTLQK</sequence>
<comment type="similarity">
    <text evidence="2">Belongs to the bacterial solute-binding protein 8 family.</text>
</comment>
<evidence type="ECO:0000256" key="5">
    <source>
        <dbReference type="SAM" id="MobiDB-lite"/>
    </source>
</evidence>
<dbReference type="PANTHER" id="PTHR30532:SF1">
    <property type="entry name" value="IRON(3+)-HYDROXAMATE-BINDING PROTEIN FHUD"/>
    <property type="match status" value="1"/>
</dbReference>
<feature type="region of interest" description="Disordered" evidence="5">
    <location>
        <begin position="44"/>
        <end position="64"/>
    </location>
</feature>
<reference evidence="8 9" key="1">
    <citation type="submission" date="2019-12" db="EMBL/GenBank/DDBJ databases">
        <authorList>
            <person name="Huq M.A."/>
        </authorList>
    </citation>
    <scope>NUCLEOTIDE SEQUENCE [LARGE SCALE GENOMIC DNA]</scope>
    <source>
        <strain evidence="8 9">MAH-34</strain>
    </source>
</reference>
<keyword evidence="6" id="KW-1133">Transmembrane helix</keyword>
<evidence type="ECO:0000256" key="6">
    <source>
        <dbReference type="SAM" id="Phobius"/>
    </source>
</evidence>
<name>A0ABW9UHZ5_9BACL</name>
<evidence type="ECO:0000256" key="1">
    <source>
        <dbReference type="ARBA" id="ARBA00004196"/>
    </source>
</evidence>
<gene>
    <name evidence="8" type="ORF">GON05_33395</name>
</gene>
<dbReference type="Proteomes" id="UP000467637">
    <property type="component" value="Unassembled WGS sequence"/>
</dbReference>